<dbReference type="Gene3D" id="1.10.340.70">
    <property type="match status" value="1"/>
</dbReference>
<dbReference type="Proteomes" id="UP000694569">
    <property type="component" value="Unplaced"/>
</dbReference>
<accession>A0A8C5PXI8</accession>
<organism evidence="3 4">
    <name type="scientific">Leptobrachium leishanense</name>
    <name type="common">Leishan spiny toad</name>
    <dbReference type="NCBI Taxonomy" id="445787"/>
    <lineage>
        <taxon>Eukaryota</taxon>
        <taxon>Metazoa</taxon>
        <taxon>Chordata</taxon>
        <taxon>Craniata</taxon>
        <taxon>Vertebrata</taxon>
        <taxon>Euteleostomi</taxon>
        <taxon>Amphibia</taxon>
        <taxon>Batrachia</taxon>
        <taxon>Anura</taxon>
        <taxon>Pelobatoidea</taxon>
        <taxon>Megophryidae</taxon>
        <taxon>Leptobrachium</taxon>
    </lineage>
</organism>
<proteinExistence type="predicted"/>
<evidence type="ECO:0000313" key="3">
    <source>
        <dbReference type="Ensembl" id="ENSLLEP00000029607.1"/>
    </source>
</evidence>
<dbReference type="AlphaFoldDB" id="A0A8C5PXI8"/>
<reference evidence="3" key="1">
    <citation type="submission" date="2025-08" db="UniProtKB">
        <authorList>
            <consortium name="Ensembl"/>
        </authorList>
    </citation>
    <scope>IDENTIFICATION</scope>
</reference>
<dbReference type="FunFam" id="1.10.340.70:FF:000001">
    <property type="entry name" value="Retrovirus-related Pol polyprotein from transposon gypsy-like Protein"/>
    <property type="match status" value="1"/>
</dbReference>
<evidence type="ECO:0000313" key="4">
    <source>
        <dbReference type="Proteomes" id="UP000694569"/>
    </source>
</evidence>
<dbReference type="GeneTree" id="ENSGT01010000227765"/>
<dbReference type="SUPFAM" id="SSF47353">
    <property type="entry name" value="Retrovirus capsid dimerization domain-like"/>
    <property type="match status" value="1"/>
</dbReference>
<sequence length="129" mass="15021">VLKSAILNRLGLSDECYRNKFRNKTFVLGTPPRAFAQQLKDLAYKWLKPATRPVSEIMDLLILEQYIKQLPKGYRRQLLQLSHSIPLAGHLGREKTLARLLYRFFWPGVYKEVEKFCKSCPECQLVAPI</sequence>
<dbReference type="InterPro" id="IPR003309">
    <property type="entry name" value="SCAN_dom"/>
</dbReference>
<dbReference type="PANTHER" id="PTHR47266">
    <property type="entry name" value="ENDONUCLEASE-RELATED"/>
    <property type="match status" value="1"/>
</dbReference>
<evidence type="ECO:0000256" key="1">
    <source>
        <dbReference type="ARBA" id="ARBA00039658"/>
    </source>
</evidence>
<dbReference type="PROSITE" id="PS50804">
    <property type="entry name" value="SCAN_BOX"/>
    <property type="match status" value="1"/>
</dbReference>
<protein>
    <recommendedName>
        <fullName evidence="1">Gypsy retrotransposon integrase-like protein 1</fullName>
    </recommendedName>
</protein>
<dbReference type="Pfam" id="PF17921">
    <property type="entry name" value="Integrase_H2C2"/>
    <property type="match status" value="1"/>
</dbReference>
<keyword evidence="4" id="KW-1185">Reference proteome</keyword>
<name>A0A8C5PXI8_9ANUR</name>
<reference evidence="3" key="2">
    <citation type="submission" date="2025-09" db="UniProtKB">
        <authorList>
            <consortium name="Ensembl"/>
        </authorList>
    </citation>
    <scope>IDENTIFICATION</scope>
</reference>
<dbReference type="OrthoDB" id="6077919at2759"/>
<evidence type="ECO:0000259" key="2">
    <source>
        <dbReference type="PROSITE" id="PS50804"/>
    </source>
</evidence>
<feature type="domain" description="SCAN box" evidence="2">
    <location>
        <begin position="18"/>
        <end position="75"/>
    </location>
</feature>
<dbReference type="InterPro" id="IPR041588">
    <property type="entry name" value="Integrase_H2C2"/>
</dbReference>
<dbReference type="InterPro" id="IPR052160">
    <property type="entry name" value="Gypsy_RT_Integrase-like"/>
</dbReference>
<dbReference type="Ensembl" id="ENSLLET00000030751.1">
    <property type="protein sequence ID" value="ENSLLEP00000029607.1"/>
    <property type="gene ID" value="ENSLLEG00000018770.1"/>
</dbReference>